<dbReference type="InterPro" id="IPR036156">
    <property type="entry name" value="Beta-gal/glucu_dom_sf"/>
</dbReference>
<dbReference type="Pfam" id="PF17753">
    <property type="entry name" value="Ig_mannosidase"/>
    <property type="match status" value="1"/>
</dbReference>
<keyword evidence="8" id="KW-0378">Hydrolase</keyword>
<keyword evidence="12" id="KW-0732">Signal</keyword>
<dbReference type="Pfam" id="PF22666">
    <property type="entry name" value="Glyco_hydro_2_N2"/>
    <property type="match status" value="1"/>
</dbReference>
<evidence type="ECO:0000256" key="12">
    <source>
        <dbReference type="SAM" id="SignalP"/>
    </source>
</evidence>
<comment type="catalytic activity">
    <reaction evidence="1">
        <text>Hydrolysis of terminal, non-reducing beta-D-mannose residues in beta-D-mannosides.</text>
        <dbReference type="EC" id="3.2.1.25"/>
    </reaction>
</comment>
<evidence type="ECO:0000256" key="7">
    <source>
        <dbReference type="ARBA" id="ARBA00022525"/>
    </source>
</evidence>
<reference evidence="16 17" key="1">
    <citation type="submission" date="2019-06" db="EMBL/GenBank/DDBJ databases">
        <title>A chromosomal-level reference genome of Carpinus fangiana (Coryloideae, Betulaceae).</title>
        <authorList>
            <person name="Yang X."/>
            <person name="Wang Z."/>
            <person name="Zhang L."/>
            <person name="Hao G."/>
            <person name="Liu J."/>
            <person name="Yang Y."/>
        </authorList>
    </citation>
    <scope>NUCLEOTIDE SEQUENCE [LARGE SCALE GENOMIC DNA]</scope>
    <source>
        <strain evidence="16">Cfa_2016G</strain>
        <tissue evidence="16">Leaf</tissue>
    </source>
</reference>
<dbReference type="Gene3D" id="2.60.40.10">
    <property type="entry name" value="Immunoglobulins"/>
    <property type="match status" value="3"/>
</dbReference>
<evidence type="ECO:0000259" key="15">
    <source>
        <dbReference type="Pfam" id="PF22666"/>
    </source>
</evidence>
<dbReference type="InterPro" id="IPR054593">
    <property type="entry name" value="Beta-mannosidase-like_N2"/>
</dbReference>
<dbReference type="GO" id="GO:0006516">
    <property type="term" value="P:glycoprotein catabolic process"/>
    <property type="evidence" value="ECO:0007669"/>
    <property type="project" value="TreeGrafter"/>
</dbReference>
<dbReference type="Gene3D" id="3.20.20.80">
    <property type="entry name" value="Glycosidases"/>
    <property type="match status" value="1"/>
</dbReference>
<keyword evidence="7" id="KW-0964">Secreted</keyword>
<protein>
    <recommendedName>
        <fullName evidence="6">Beta-mannosidase A</fullName>
        <ecNumber evidence="5">3.2.1.25</ecNumber>
    </recommendedName>
    <alternativeName>
        <fullName evidence="11">Mannanase A</fullName>
    </alternativeName>
</protein>
<gene>
    <name evidence="16" type="ORF">FH972_023516</name>
</gene>
<sequence>MLSCLLPLSLPALAAAQTVLDLTQVPWTLTEPTHNISIVGKVPSQAHLDLLAAGVIEEPTYGQNEIKDRWVANANFTDPTQETHLVFDGIDTFADITFCRQWIGSVDNQFRSYTFDVSSTLKSCTGPPQLKLDFTSSTSKAATANETYQCPECLGTRFEFPGRQFIRKEQCDYGWDWGPGFAPTGIWQPARIVQLPSDGIYVQNTGVDVYRQGQLNNIPPDQKQPWVLNVTLDYLGSLPDNVAVSTDICDENGDTLFKGSLEDIKMVGNQLSGNVTIDQEPKLWWPVGHGAQQLYNMTLTVTSGSNAQLAIATTRIGFRTIVLNQTPVSEEQIAKGIAPGNNWHFEINGQDIYSKGSNVIPLDPFWPRVTKEDIRDLFQSAVAMNHNMLRVWAGGVYLPDFVYDLADEMGLLLWTEFQFSDALSPVEPKFVSNIAAEAGEQVRRLNSHPSTALWCGNNENGLLLLLLELFDQSLYPAGKENFEKVFNEILVHAVFENSRSLSYLPTSTSNGYKSFDRSRERPFEIRYQDDLYAPDLAPGAQFSDNDFYNYNTSQAFTQSTYPVGRFTNEFGFHSHASYQTYVKSLPASQLSFNSSDILARNRHYETSYADLVNNAQKFDPGNQTAKSLTGQAQMSSGAALYFPTPHKQPSSPSAALFSGPNAQFAAEIHATQLFQAAFVRAQIDFYRRGAGYPERNLGALFWMLGDTWAAPTWAALNVDGRWKPLAYAARAAFESVVAAPFVDDQHGIVTWSVSSDAWAEVAGTARLEWYTWSGARVETPHAWTREVRVGATNSSALQGWEVVETLRAALPGAVGILTLDVTLEGSGERFESQRAWTPHFLSHASQVDVMVDPELDVAYDAKASAEAGEGESVFTVTAKALAGHVWLEEPEVAGKGYWSDNSFWMLPGKTSVTWTSYGRGKVDVQDWAGEVKIGSVWDLTTP</sequence>
<dbReference type="PANTHER" id="PTHR43730:SF5">
    <property type="entry name" value="BETA-MANNOSIDASE A"/>
    <property type="match status" value="1"/>
</dbReference>
<dbReference type="InterPro" id="IPR017853">
    <property type="entry name" value="GH"/>
</dbReference>
<keyword evidence="9" id="KW-0325">Glycoprotein</keyword>
<proteinExistence type="inferred from homology"/>
<dbReference type="SUPFAM" id="SSF51445">
    <property type="entry name" value="(Trans)glycosidases"/>
    <property type="match status" value="1"/>
</dbReference>
<evidence type="ECO:0000259" key="13">
    <source>
        <dbReference type="Pfam" id="PF00703"/>
    </source>
</evidence>
<evidence type="ECO:0000256" key="11">
    <source>
        <dbReference type="ARBA" id="ARBA00031061"/>
    </source>
</evidence>
<evidence type="ECO:0000256" key="1">
    <source>
        <dbReference type="ARBA" id="ARBA00000829"/>
    </source>
</evidence>
<evidence type="ECO:0000256" key="3">
    <source>
        <dbReference type="ARBA" id="ARBA00007483"/>
    </source>
</evidence>
<evidence type="ECO:0000256" key="5">
    <source>
        <dbReference type="ARBA" id="ARBA00012754"/>
    </source>
</evidence>
<dbReference type="EMBL" id="VIBQ01000014">
    <property type="protein sequence ID" value="KAB8349490.1"/>
    <property type="molecule type" value="Genomic_DNA"/>
</dbReference>
<comment type="caution">
    <text evidence="16">The sequence shown here is derived from an EMBL/GenBank/DDBJ whole genome shotgun (WGS) entry which is preliminary data.</text>
</comment>
<evidence type="ECO:0000256" key="10">
    <source>
        <dbReference type="ARBA" id="ARBA00023295"/>
    </source>
</evidence>
<dbReference type="PANTHER" id="PTHR43730">
    <property type="entry name" value="BETA-MANNOSIDASE"/>
    <property type="match status" value="1"/>
</dbReference>
<comment type="subcellular location">
    <subcellularLocation>
        <location evidence="2">Secreted</location>
    </subcellularLocation>
</comment>
<evidence type="ECO:0000313" key="16">
    <source>
        <dbReference type="EMBL" id="KAB8349490.1"/>
    </source>
</evidence>
<feature type="domain" description="Glycoside hydrolase family 2 immunoglobulin-like beta-sandwich" evidence="13">
    <location>
        <begin position="226"/>
        <end position="319"/>
    </location>
</feature>
<dbReference type="GO" id="GO:0004567">
    <property type="term" value="F:beta-mannosidase activity"/>
    <property type="evidence" value="ECO:0007669"/>
    <property type="project" value="UniProtKB-EC"/>
</dbReference>
<dbReference type="GO" id="GO:0005975">
    <property type="term" value="P:carbohydrate metabolic process"/>
    <property type="evidence" value="ECO:0007669"/>
    <property type="project" value="InterPro"/>
</dbReference>
<dbReference type="Proteomes" id="UP000327013">
    <property type="component" value="Unassembled WGS sequence"/>
</dbReference>
<dbReference type="GO" id="GO:0005576">
    <property type="term" value="C:extracellular region"/>
    <property type="evidence" value="ECO:0007669"/>
    <property type="project" value="UniProtKB-SubCell"/>
</dbReference>
<feature type="signal peptide" evidence="12">
    <location>
        <begin position="1"/>
        <end position="16"/>
    </location>
</feature>
<accession>A0A5N6KXP1</accession>
<dbReference type="InterPro" id="IPR006102">
    <property type="entry name" value="Ig-like_GH2"/>
</dbReference>
<dbReference type="InterPro" id="IPR041625">
    <property type="entry name" value="Beta-mannosidase_Ig"/>
</dbReference>
<dbReference type="Gene3D" id="2.60.120.260">
    <property type="entry name" value="Galactose-binding domain-like"/>
    <property type="match status" value="1"/>
</dbReference>
<dbReference type="SUPFAM" id="SSF49303">
    <property type="entry name" value="beta-Galactosidase/glucuronidase domain"/>
    <property type="match status" value="2"/>
</dbReference>
<keyword evidence="10" id="KW-0326">Glycosidase</keyword>
<dbReference type="InterPro" id="IPR008979">
    <property type="entry name" value="Galactose-bd-like_sf"/>
</dbReference>
<dbReference type="EC" id="3.2.1.25" evidence="5"/>
<organism evidence="16 17">
    <name type="scientific">Carpinus fangiana</name>
    <dbReference type="NCBI Taxonomy" id="176857"/>
    <lineage>
        <taxon>Eukaryota</taxon>
        <taxon>Viridiplantae</taxon>
        <taxon>Streptophyta</taxon>
        <taxon>Embryophyta</taxon>
        <taxon>Tracheophyta</taxon>
        <taxon>Spermatophyta</taxon>
        <taxon>Magnoliopsida</taxon>
        <taxon>eudicotyledons</taxon>
        <taxon>Gunneridae</taxon>
        <taxon>Pentapetalae</taxon>
        <taxon>rosids</taxon>
        <taxon>fabids</taxon>
        <taxon>Fagales</taxon>
        <taxon>Betulaceae</taxon>
        <taxon>Carpinus</taxon>
    </lineage>
</organism>
<evidence type="ECO:0000313" key="17">
    <source>
        <dbReference type="Proteomes" id="UP000327013"/>
    </source>
</evidence>
<dbReference type="InterPro" id="IPR050887">
    <property type="entry name" value="Beta-mannosidase_GH2"/>
</dbReference>
<name>A0A5N6KXP1_9ROSI</name>
<feature type="domain" description="Beta-mannosidase Ig-fold" evidence="14">
    <location>
        <begin position="862"/>
        <end position="938"/>
    </location>
</feature>
<keyword evidence="17" id="KW-1185">Reference proteome</keyword>
<dbReference type="Pfam" id="PF00703">
    <property type="entry name" value="Glyco_hydro_2"/>
    <property type="match status" value="1"/>
</dbReference>
<feature type="domain" description="Beta-mannosidase-like galactose-binding" evidence="15">
    <location>
        <begin position="27"/>
        <end position="188"/>
    </location>
</feature>
<dbReference type="OrthoDB" id="2866996at2759"/>
<evidence type="ECO:0000256" key="6">
    <source>
        <dbReference type="ARBA" id="ARBA00021795"/>
    </source>
</evidence>
<evidence type="ECO:0000256" key="9">
    <source>
        <dbReference type="ARBA" id="ARBA00023180"/>
    </source>
</evidence>
<evidence type="ECO:0000256" key="2">
    <source>
        <dbReference type="ARBA" id="ARBA00004613"/>
    </source>
</evidence>
<comment type="subunit">
    <text evidence="4">Homodimer.</text>
</comment>
<dbReference type="InterPro" id="IPR013783">
    <property type="entry name" value="Ig-like_fold"/>
</dbReference>
<evidence type="ECO:0000256" key="4">
    <source>
        <dbReference type="ARBA" id="ARBA00011738"/>
    </source>
</evidence>
<evidence type="ECO:0000259" key="14">
    <source>
        <dbReference type="Pfam" id="PF17753"/>
    </source>
</evidence>
<dbReference type="SUPFAM" id="SSF49785">
    <property type="entry name" value="Galactose-binding domain-like"/>
    <property type="match status" value="1"/>
</dbReference>
<comment type="similarity">
    <text evidence="3">Belongs to the glycosyl hydrolase 2 family. Beta-mannosidase A subfamily.</text>
</comment>
<evidence type="ECO:0000256" key="8">
    <source>
        <dbReference type="ARBA" id="ARBA00022801"/>
    </source>
</evidence>
<dbReference type="AlphaFoldDB" id="A0A5N6KXP1"/>
<feature type="chain" id="PRO_5024373242" description="Beta-mannosidase A" evidence="12">
    <location>
        <begin position="17"/>
        <end position="942"/>
    </location>
</feature>